<evidence type="ECO:0000313" key="2">
    <source>
        <dbReference type="EMBL" id="GAA2065949.1"/>
    </source>
</evidence>
<name>A0ABN2VM08_9ACTN</name>
<reference evidence="2 3" key="1">
    <citation type="journal article" date="2019" name="Int. J. Syst. Evol. Microbiol.">
        <title>The Global Catalogue of Microorganisms (GCM) 10K type strain sequencing project: providing services to taxonomists for standard genome sequencing and annotation.</title>
        <authorList>
            <consortium name="The Broad Institute Genomics Platform"/>
            <consortium name="The Broad Institute Genome Sequencing Center for Infectious Disease"/>
            <person name="Wu L."/>
            <person name="Ma J."/>
        </authorList>
    </citation>
    <scope>NUCLEOTIDE SEQUENCE [LARGE SCALE GENOMIC DNA]</scope>
    <source>
        <strain evidence="2 3">JCM 15478</strain>
    </source>
</reference>
<feature type="region of interest" description="Disordered" evidence="1">
    <location>
        <begin position="98"/>
        <end position="133"/>
    </location>
</feature>
<feature type="compositionally biased region" description="Basic and acidic residues" evidence="1">
    <location>
        <begin position="108"/>
        <end position="123"/>
    </location>
</feature>
<dbReference type="Proteomes" id="UP001500016">
    <property type="component" value="Unassembled WGS sequence"/>
</dbReference>
<evidence type="ECO:0000256" key="1">
    <source>
        <dbReference type="SAM" id="MobiDB-lite"/>
    </source>
</evidence>
<protein>
    <submittedName>
        <fullName evidence="2">DUF6214 family protein</fullName>
    </submittedName>
</protein>
<gene>
    <name evidence="2" type="ORF">GCM10009801_11790</name>
</gene>
<organism evidence="2 3">
    <name type="scientific">Streptomyces albiaxialis</name>
    <dbReference type="NCBI Taxonomy" id="329523"/>
    <lineage>
        <taxon>Bacteria</taxon>
        <taxon>Bacillati</taxon>
        <taxon>Actinomycetota</taxon>
        <taxon>Actinomycetes</taxon>
        <taxon>Kitasatosporales</taxon>
        <taxon>Streptomycetaceae</taxon>
        <taxon>Streptomyces</taxon>
    </lineage>
</organism>
<evidence type="ECO:0000313" key="3">
    <source>
        <dbReference type="Proteomes" id="UP001500016"/>
    </source>
</evidence>
<proteinExistence type="predicted"/>
<dbReference type="RefSeq" id="WP_344524736.1">
    <property type="nucleotide sequence ID" value="NZ_BAAAPE010000002.1"/>
</dbReference>
<dbReference type="Pfam" id="PF19720">
    <property type="entry name" value="DUF6214"/>
    <property type="match status" value="1"/>
</dbReference>
<dbReference type="InterPro" id="IPR046186">
    <property type="entry name" value="DUF6214"/>
</dbReference>
<keyword evidence="3" id="KW-1185">Reference proteome</keyword>
<sequence length="189" mass="20543">MWPLWELQGYGTATPDPDWAGRPGGAPDLLPPWFNVRLTFSDGSRIDILAAVADGQVTIEDMRAEPALPLHGFATLAGWISEPLEDACRVVLDQHAAGGTGYGGTDPRSFRHRPEPGPEEPAKRRARPAWPRGTAGRRVAAEAYLAAQEEGQDPVLAVMCATGMSRRKSLRIIASARDEGYLAPRHARR</sequence>
<comment type="caution">
    <text evidence="2">The sequence shown here is derived from an EMBL/GenBank/DDBJ whole genome shotgun (WGS) entry which is preliminary data.</text>
</comment>
<dbReference type="EMBL" id="BAAAPE010000002">
    <property type="protein sequence ID" value="GAA2065949.1"/>
    <property type="molecule type" value="Genomic_DNA"/>
</dbReference>
<accession>A0ABN2VM08</accession>